<evidence type="ECO:0000259" key="3">
    <source>
        <dbReference type="Pfam" id="PF21924"/>
    </source>
</evidence>
<reference evidence="4" key="2">
    <citation type="journal article" date="2023" name="IMA Fungus">
        <title>Comparative genomic study of the Penicillium genus elucidates a diverse pangenome and 15 lateral gene transfer events.</title>
        <authorList>
            <person name="Petersen C."/>
            <person name="Sorensen T."/>
            <person name="Nielsen M.R."/>
            <person name="Sondergaard T.E."/>
            <person name="Sorensen J.L."/>
            <person name="Fitzpatrick D.A."/>
            <person name="Frisvad J.C."/>
            <person name="Nielsen K.L."/>
        </authorList>
    </citation>
    <scope>NUCLEOTIDE SEQUENCE</scope>
    <source>
        <strain evidence="4">IBT 29677</strain>
    </source>
</reference>
<keyword evidence="5" id="KW-1185">Reference proteome</keyword>
<dbReference type="Gene3D" id="1.20.5.370">
    <property type="match status" value="1"/>
</dbReference>
<dbReference type="GeneID" id="81367568"/>
<evidence type="ECO:0000313" key="4">
    <source>
        <dbReference type="EMBL" id="KAJ5404080.1"/>
    </source>
</evidence>
<accession>A0A9X0BBU7</accession>
<reference evidence="4" key="1">
    <citation type="submission" date="2022-12" db="EMBL/GenBank/DDBJ databases">
        <authorList>
            <person name="Petersen C."/>
        </authorList>
    </citation>
    <scope>NUCLEOTIDE SEQUENCE</scope>
    <source>
        <strain evidence="4">IBT 29677</strain>
    </source>
</reference>
<dbReference type="RefSeq" id="XP_056491322.1">
    <property type="nucleotide sequence ID" value="XM_056628588.1"/>
</dbReference>
<organism evidence="4 5">
    <name type="scientific">Penicillium cosmopolitanum</name>
    <dbReference type="NCBI Taxonomy" id="1131564"/>
    <lineage>
        <taxon>Eukaryota</taxon>
        <taxon>Fungi</taxon>
        <taxon>Dikarya</taxon>
        <taxon>Ascomycota</taxon>
        <taxon>Pezizomycotina</taxon>
        <taxon>Eurotiomycetes</taxon>
        <taxon>Eurotiomycetidae</taxon>
        <taxon>Eurotiales</taxon>
        <taxon>Aspergillaceae</taxon>
        <taxon>Penicillium</taxon>
    </lineage>
</organism>
<gene>
    <name evidence="4" type="ORF">N7509_003951</name>
</gene>
<evidence type="ECO:0000313" key="5">
    <source>
        <dbReference type="Proteomes" id="UP001147747"/>
    </source>
</evidence>
<name>A0A9X0BBU7_9EURO</name>
<dbReference type="InterPro" id="IPR053962">
    <property type="entry name" value="XRCC4_CC"/>
</dbReference>
<dbReference type="EMBL" id="JAPZBU010000005">
    <property type="protein sequence ID" value="KAJ5404080.1"/>
    <property type="molecule type" value="Genomic_DNA"/>
</dbReference>
<proteinExistence type="predicted"/>
<keyword evidence="1" id="KW-0175">Coiled coil</keyword>
<feature type="coiled-coil region" evidence="1">
    <location>
        <begin position="190"/>
        <end position="260"/>
    </location>
</feature>
<evidence type="ECO:0000256" key="2">
    <source>
        <dbReference type="SAM" id="MobiDB-lite"/>
    </source>
</evidence>
<feature type="domain" description="XRCC4 coiled-coil" evidence="3">
    <location>
        <begin position="186"/>
        <end position="249"/>
    </location>
</feature>
<dbReference type="Pfam" id="PF21924">
    <property type="entry name" value="XRCC4_CC"/>
    <property type="match status" value="1"/>
</dbReference>
<sequence length="414" mass="45428">MDARLTTVTTVDPDRRLPGLPFVLTPSLSPTITPTSTSTPPYINMSPHVLRFDRSDQKDSFVLVHLVNNGSPSLNLTLTATEGEGAYTASVKESSLKDLRSKSYQGSDDEWTQVIRRILGQSTKDENETTSSFKLEATASITESDDENGIVITIRKRVQDITQRLGTITLKQSEAEIELFEWAGTAAARNRALEQETSTLNARYQEAANTVQKLTQQLEDLVQAKAQHENQLMTNFTQLLNEKKLKIRNQQRLLASATADPDKVSEIQASAMQFNQSSESPRLAKRGHGNTTDEESDDFEPMDIDQKKTGKLTAAAEADPHDQDTDEGGNSTPPPGDDGNTTTDDESGEEQEQKPDLKQKRPSAPKAKEAAPPPRRELPFNRRGAATAPKAATPPPPPPAGDETGERLMMMSFS</sequence>
<comment type="caution">
    <text evidence="4">The sequence shown here is derived from an EMBL/GenBank/DDBJ whole genome shotgun (WGS) entry which is preliminary data.</text>
</comment>
<dbReference type="PANTHER" id="PTHR42067:SF1">
    <property type="entry name" value="MITOTIC APPARATUS PROTEIN P62"/>
    <property type="match status" value="1"/>
</dbReference>
<dbReference type="OrthoDB" id="8064436at2759"/>
<protein>
    <submittedName>
        <fullName evidence="4">DNA double-strand break repair and VJ recombination XRCC4 C-terminal</fullName>
    </submittedName>
</protein>
<dbReference type="Proteomes" id="UP001147747">
    <property type="component" value="Unassembled WGS sequence"/>
</dbReference>
<dbReference type="PANTHER" id="PTHR42067">
    <property type="entry name" value="YALI0C15378P"/>
    <property type="match status" value="1"/>
</dbReference>
<feature type="compositionally biased region" description="Basic and acidic residues" evidence="2">
    <location>
        <begin position="366"/>
        <end position="380"/>
    </location>
</feature>
<feature type="region of interest" description="Disordered" evidence="2">
    <location>
        <begin position="273"/>
        <end position="414"/>
    </location>
</feature>
<dbReference type="InterPro" id="IPR014751">
    <property type="entry name" value="XRCC4-like_C"/>
</dbReference>
<dbReference type="SUPFAM" id="SSF58022">
    <property type="entry name" value="XRCC4, C-terminal oligomerization domain"/>
    <property type="match status" value="1"/>
</dbReference>
<feature type="compositionally biased region" description="Acidic residues" evidence="2">
    <location>
        <begin position="292"/>
        <end position="303"/>
    </location>
</feature>
<dbReference type="AlphaFoldDB" id="A0A9X0BBU7"/>
<evidence type="ECO:0000256" key="1">
    <source>
        <dbReference type="SAM" id="Coils"/>
    </source>
</evidence>